<dbReference type="Proteomes" id="UP000799291">
    <property type="component" value="Unassembled WGS sequence"/>
</dbReference>
<proteinExistence type="predicted"/>
<reference evidence="1" key="1">
    <citation type="journal article" date="2020" name="Stud. Mycol.">
        <title>101 Dothideomycetes genomes: a test case for predicting lifestyles and emergence of pathogens.</title>
        <authorList>
            <person name="Haridas S."/>
            <person name="Albert R."/>
            <person name="Binder M."/>
            <person name="Bloem J."/>
            <person name="Labutti K."/>
            <person name="Salamov A."/>
            <person name="Andreopoulos B."/>
            <person name="Baker S."/>
            <person name="Barry K."/>
            <person name="Bills G."/>
            <person name="Bluhm B."/>
            <person name="Cannon C."/>
            <person name="Castanera R."/>
            <person name="Culley D."/>
            <person name="Daum C."/>
            <person name="Ezra D."/>
            <person name="Gonzalez J."/>
            <person name="Henrissat B."/>
            <person name="Kuo A."/>
            <person name="Liang C."/>
            <person name="Lipzen A."/>
            <person name="Lutzoni F."/>
            <person name="Magnuson J."/>
            <person name="Mondo S."/>
            <person name="Nolan M."/>
            <person name="Ohm R."/>
            <person name="Pangilinan J."/>
            <person name="Park H.-J."/>
            <person name="Ramirez L."/>
            <person name="Alfaro M."/>
            <person name="Sun H."/>
            <person name="Tritt A."/>
            <person name="Yoshinaga Y."/>
            <person name="Zwiers L.-H."/>
            <person name="Turgeon B."/>
            <person name="Goodwin S."/>
            <person name="Spatafora J."/>
            <person name="Crous P."/>
            <person name="Grigoriev I."/>
        </authorList>
    </citation>
    <scope>NUCLEOTIDE SEQUENCE</scope>
    <source>
        <strain evidence="1">CBS 122367</strain>
    </source>
</reference>
<protein>
    <submittedName>
        <fullName evidence="1">Uncharacterized protein</fullName>
    </submittedName>
</protein>
<dbReference type="AlphaFoldDB" id="A0A6G1J630"/>
<organism evidence="1 2">
    <name type="scientific">Lentithecium fluviatile CBS 122367</name>
    <dbReference type="NCBI Taxonomy" id="1168545"/>
    <lineage>
        <taxon>Eukaryota</taxon>
        <taxon>Fungi</taxon>
        <taxon>Dikarya</taxon>
        <taxon>Ascomycota</taxon>
        <taxon>Pezizomycotina</taxon>
        <taxon>Dothideomycetes</taxon>
        <taxon>Pleosporomycetidae</taxon>
        <taxon>Pleosporales</taxon>
        <taxon>Massarineae</taxon>
        <taxon>Lentitheciaceae</taxon>
        <taxon>Lentithecium</taxon>
    </lineage>
</organism>
<evidence type="ECO:0000313" key="2">
    <source>
        <dbReference type="Proteomes" id="UP000799291"/>
    </source>
</evidence>
<evidence type="ECO:0000313" key="1">
    <source>
        <dbReference type="EMBL" id="KAF2686004.1"/>
    </source>
</evidence>
<keyword evidence="2" id="KW-1185">Reference proteome</keyword>
<accession>A0A6G1J630</accession>
<gene>
    <name evidence="1" type="ORF">K458DRAFT_416366</name>
</gene>
<dbReference type="EMBL" id="MU005577">
    <property type="protein sequence ID" value="KAF2686004.1"/>
    <property type="molecule type" value="Genomic_DNA"/>
</dbReference>
<name>A0A6G1J630_9PLEO</name>
<sequence>MSGGFVDERPVGGIWGNDTAAVWVTFEFAATLMEIIHVTAVGEVICYSRWAMISLMD</sequence>